<keyword evidence="2" id="KW-1185">Reference proteome</keyword>
<proteinExistence type="predicted"/>
<dbReference type="EMBL" id="FJVC01000163">
    <property type="protein sequence ID" value="CZT44208.1"/>
    <property type="molecule type" value="Genomic_DNA"/>
</dbReference>
<protein>
    <submittedName>
        <fullName evidence="1">Uncharacterized protein</fullName>
    </submittedName>
</protein>
<gene>
    <name evidence="1" type="ORF">RSE6_04346</name>
</gene>
<dbReference type="AlphaFoldDB" id="A0A1E1M523"/>
<accession>A0A1E1M523</accession>
<dbReference type="Proteomes" id="UP000177625">
    <property type="component" value="Unassembled WGS sequence"/>
</dbReference>
<reference evidence="2" key="1">
    <citation type="submission" date="2016-03" db="EMBL/GenBank/DDBJ databases">
        <authorList>
            <person name="Guldener U."/>
        </authorList>
    </citation>
    <scope>NUCLEOTIDE SEQUENCE [LARGE SCALE GENOMIC DNA]</scope>
</reference>
<evidence type="ECO:0000313" key="2">
    <source>
        <dbReference type="Proteomes" id="UP000177625"/>
    </source>
</evidence>
<sequence>MWESLDLVPGLSSLSSPLLCSPLLSSPLLSPHPPLALSFHEIDADHPAIWPVPVVLGIWRAPTSRHAKPNTKEFKESCILGGGEGLNRKWSSFPDMIQVA</sequence>
<evidence type="ECO:0000313" key="1">
    <source>
        <dbReference type="EMBL" id="CZT44208.1"/>
    </source>
</evidence>
<name>A0A1E1M523_RHYSE</name>
<organism evidence="1 2">
    <name type="scientific">Rhynchosporium secalis</name>
    <name type="common">Barley scald fungus</name>
    <dbReference type="NCBI Taxonomy" id="38038"/>
    <lineage>
        <taxon>Eukaryota</taxon>
        <taxon>Fungi</taxon>
        <taxon>Dikarya</taxon>
        <taxon>Ascomycota</taxon>
        <taxon>Pezizomycotina</taxon>
        <taxon>Leotiomycetes</taxon>
        <taxon>Helotiales</taxon>
        <taxon>Ploettnerulaceae</taxon>
        <taxon>Rhynchosporium</taxon>
    </lineage>
</organism>